<evidence type="ECO:0000256" key="1">
    <source>
        <dbReference type="SAM" id="MobiDB-lite"/>
    </source>
</evidence>
<name>A0A3S9A2A0_9BACL</name>
<dbReference type="RefSeq" id="WP_126014935.1">
    <property type="nucleotide sequence ID" value="NZ_CP034437.1"/>
</dbReference>
<evidence type="ECO:0000313" key="3">
    <source>
        <dbReference type="Proteomes" id="UP000272528"/>
    </source>
</evidence>
<evidence type="ECO:0000313" key="2">
    <source>
        <dbReference type="EMBL" id="AZN39900.1"/>
    </source>
</evidence>
<dbReference type="KEGG" id="palb:EJC50_09750"/>
<protein>
    <submittedName>
        <fullName evidence="2">Uncharacterized protein</fullName>
    </submittedName>
</protein>
<feature type="region of interest" description="Disordered" evidence="1">
    <location>
        <begin position="1"/>
        <end position="21"/>
    </location>
</feature>
<dbReference type="Proteomes" id="UP000272528">
    <property type="component" value="Chromosome"/>
</dbReference>
<gene>
    <name evidence="2" type="ORF">EJC50_09750</name>
</gene>
<organism evidence="2 3">
    <name type="scientific">Paenibacillus albus</name>
    <dbReference type="NCBI Taxonomy" id="2495582"/>
    <lineage>
        <taxon>Bacteria</taxon>
        <taxon>Bacillati</taxon>
        <taxon>Bacillota</taxon>
        <taxon>Bacilli</taxon>
        <taxon>Bacillales</taxon>
        <taxon>Paenibacillaceae</taxon>
        <taxon>Paenibacillus</taxon>
    </lineage>
</organism>
<reference evidence="3" key="1">
    <citation type="submission" date="2018-12" db="EMBL/GenBank/DDBJ databases">
        <title>Genome sequence of Peanibacillus sp.</title>
        <authorList>
            <person name="Subramani G."/>
            <person name="Srinivasan S."/>
            <person name="Kim M.K."/>
        </authorList>
    </citation>
    <scope>NUCLEOTIDE SEQUENCE [LARGE SCALE GENOMIC DNA]</scope>
    <source>
        <strain evidence="3">18JY67-1</strain>
    </source>
</reference>
<sequence>MFWGESAERGEILSHSGNRGKNRLREEKASLTFEKALLRVEIASERGEILSQRRNRWKNEWREEKASLAATTQQTNHAQQPIEARRQLKVAKPNSHYLQKASPKSSPVLN</sequence>
<keyword evidence="3" id="KW-1185">Reference proteome</keyword>
<feature type="region of interest" description="Disordered" evidence="1">
    <location>
        <begin position="91"/>
        <end position="110"/>
    </location>
</feature>
<feature type="region of interest" description="Disordered" evidence="1">
    <location>
        <begin position="64"/>
        <end position="85"/>
    </location>
</feature>
<proteinExistence type="predicted"/>
<dbReference type="AlphaFoldDB" id="A0A3S9A2A0"/>
<feature type="compositionally biased region" description="Basic and acidic residues" evidence="1">
    <location>
        <begin position="1"/>
        <end position="12"/>
    </location>
</feature>
<dbReference type="EMBL" id="CP034437">
    <property type="protein sequence ID" value="AZN39900.1"/>
    <property type="molecule type" value="Genomic_DNA"/>
</dbReference>
<feature type="compositionally biased region" description="Low complexity" evidence="1">
    <location>
        <begin position="69"/>
        <end position="80"/>
    </location>
</feature>
<accession>A0A3S9A2A0</accession>